<dbReference type="EMBL" id="CM000760">
    <property type="protein sequence ID" value="KXG37944.1"/>
    <property type="molecule type" value="Genomic_DNA"/>
</dbReference>
<dbReference type="OrthoDB" id="1892230at2759"/>
<feature type="compositionally biased region" description="Basic and acidic residues" evidence="1">
    <location>
        <begin position="352"/>
        <end position="363"/>
    </location>
</feature>
<accession>A0A1B6QJ50</accession>
<dbReference type="eggNOG" id="ENOG502QRWU">
    <property type="taxonomic scope" value="Eukaryota"/>
</dbReference>
<dbReference type="EMBL" id="CM000760">
    <property type="protein sequence ID" value="OQU91273.1"/>
    <property type="molecule type" value="Genomic_DNA"/>
</dbReference>
<protein>
    <recommendedName>
        <fullName evidence="2">PORR domain-containing protein</fullName>
    </recommendedName>
</protein>
<feature type="compositionally biased region" description="Acidic residues" evidence="1">
    <location>
        <begin position="405"/>
        <end position="421"/>
    </location>
</feature>
<reference evidence="4" key="3">
    <citation type="journal article" date="2018" name="Plant J.">
        <title>The Sorghum bicolor reference genome: improved assembly, gene annotations, a transcriptome atlas, and signatures of genome organization.</title>
        <authorList>
            <person name="McCormick R.F."/>
            <person name="Truong S.K."/>
            <person name="Sreedasyam A."/>
            <person name="Jenkins J."/>
            <person name="Shu S."/>
            <person name="Sims D."/>
            <person name="Kennedy M."/>
            <person name="Amirebrahimi M."/>
            <person name="Weers B.D."/>
            <person name="McKinley B."/>
            <person name="Mattison A."/>
            <person name="Morishige D.T."/>
            <person name="Grimwood J."/>
            <person name="Schmutz J."/>
            <person name="Mullet J.E."/>
        </authorList>
    </citation>
    <scope>NUCLEOTIDE SEQUENCE [LARGE SCALE GENOMIC DNA]</scope>
    <source>
        <strain evidence="4">cv. BTx623</strain>
    </source>
</reference>
<reference evidence="3" key="2">
    <citation type="submission" date="2017-02" db="EMBL/GenBank/DDBJ databases">
        <title>WGS assembly of Sorghum bicolor.</title>
        <authorList>
            <person name="Paterson A."/>
            <person name="Mullet J."/>
            <person name="Bowers J."/>
            <person name="Bruggmann R."/>
            <person name="Dubchak I."/>
            <person name="Grimwood J."/>
            <person name="Gundlach H."/>
            <person name="Haberer G."/>
            <person name="Hellsten U."/>
            <person name="Mitros T."/>
            <person name="Poliakov A."/>
            <person name="Schmutz J."/>
            <person name="Spannagl M."/>
            <person name="Tang H."/>
            <person name="Wang X."/>
            <person name="Wicker T."/>
            <person name="Bharti A."/>
            <person name="Chapman J."/>
            <person name="Feltus F."/>
            <person name="Gowik U."/>
            <person name="Grigoriev I."/>
            <person name="Lyons E."/>
            <person name="Maher C."/>
            <person name="Martis M."/>
            <person name="Narechania A."/>
            <person name="Otillar R."/>
            <person name="Penning B."/>
            <person name="Salamov A."/>
            <person name="Wang Y."/>
            <person name="Zhang L."/>
            <person name="Carpita N."/>
            <person name="Freeling M."/>
            <person name="Gingle A."/>
            <person name="Hash C."/>
            <person name="Keller B."/>
            <person name="Klein P."/>
            <person name="Kresovich S."/>
            <person name="Mccann M."/>
            <person name="Ming R."/>
            <person name="Peterson D."/>
            <person name="Rahman M."/>
            <person name="Ware D."/>
            <person name="Westhoff P."/>
            <person name="Mayer K."/>
            <person name="Messing J."/>
            <person name="Sims D."/>
            <person name="Jenkins J."/>
            <person name="Shu S."/>
            <person name="Rokhsar D."/>
        </authorList>
    </citation>
    <scope>NUCLEOTIDE SEQUENCE</scope>
</reference>
<evidence type="ECO:0000259" key="2">
    <source>
        <dbReference type="Pfam" id="PF11955"/>
    </source>
</evidence>
<dbReference type="InterPro" id="IPR021099">
    <property type="entry name" value="PORR_domain"/>
</dbReference>
<keyword evidence="4" id="KW-1185">Reference proteome</keyword>
<dbReference type="Proteomes" id="UP000000768">
    <property type="component" value="Chromosome 1"/>
</dbReference>
<dbReference type="FunCoup" id="A0A1B6QJ50">
    <property type="interactions" value="1335"/>
</dbReference>
<dbReference type="PANTHER" id="PTHR31476:SF16">
    <property type="entry name" value="F14O23.23 PROTEIN"/>
    <property type="match status" value="1"/>
</dbReference>
<dbReference type="InterPro" id="IPR045040">
    <property type="entry name" value="PORR_fam"/>
</dbReference>
<evidence type="ECO:0000313" key="3">
    <source>
        <dbReference type="EMBL" id="KXG37944.1"/>
    </source>
</evidence>
<proteinExistence type="predicted"/>
<name>A0A1B6QJ50_SORBI</name>
<dbReference type="InParanoid" id="A0A1B6QJ50"/>
<dbReference type="AlphaFoldDB" id="A0A1B6QJ50"/>
<dbReference type="Pfam" id="PF11955">
    <property type="entry name" value="PORR"/>
    <property type="match status" value="1"/>
</dbReference>
<dbReference type="GO" id="GO:0003723">
    <property type="term" value="F:RNA binding"/>
    <property type="evidence" value="ECO:0007669"/>
    <property type="project" value="InterPro"/>
</dbReference>
<evidence type="ECO:0000313" key="4">
    <source>
        <dbReference type="Proteomes" id="UP000000768"/>
    </source>
</evidence>
<sequence>MPLPPLLPRLRRVPAALLVPARGLLEARVPWVRDRALDHVVEREGHLVPFLLTKDALLAATPPPHAVPLHSLPSTIPFPYRPLRFLRQYPSAFALSPHPIEVSPTPRLSALHAAEAQVVDATLPDAADRLLRLLMLAPSRALPLRLVARLRLDLGLASDFQRSLLPNYPDYFALSPDGSLLELVCYRKDLALSAMQAYAQRTGGYKVGDAVAFPLSFPRGFELDKKVRKWLDEWQRLPYISPYEDGSHLAPRSDITEKRTVAVLHEVLSLTVGKKMEKEVLVKLGEALRLPPGFRKVVARHPGIFYLSHKLRTQTVVLRESYRRQMLVDKHPMMGIRYQYLHLMHMGMEEVGKGKGKDRRSSRNEQNIGEEFGAAGEDDENEEEYDDEDDVDEEDMEAGVVSEDHESDDDVDEDMEEQISH</sequence>
<feature type="compositionally biased region" description="Acidic residues" evidence="1">
    <location>
        <begin position="376"/>
        <end position="397"/>
    </location>
</feature>
<feature type="domain" description="PORR" evidence="2">
    <location>
        <begin position="32"/>
        <end position="347"/>
    </location>
</feature>
<gene>
    <name evidence="3" type="ORF">SORBI_3001G155200</name>
</gene>
<evidence type="ECO:0000256" key="1">
    <source>
        <dbReference type="SAM" id="MobiDB-lite"/>
    </source>
</evidence>
<dbReference type="Gramene" id="OQU91273">
    <property type="protein sequence ID" value="OQU91273"/>
    <property type="gene ID" value="SORBI_3001G155200"/>
</dbReference>
<dbReference type="STRING" id="4558.A0A1B6QJ50"/>
<dbReference type="Gramene" id="KXG37944">
    <property type="protein sequence ID" value="KXG37944"/>
    <property type="gene ID" value="SORBI_3001G155200"/>
</dbReference>
<dbReference type="OMA" id="NWVEQWQ"/>
<dbReference type="PANTHER" id="PTHR31476">
    <property type="entry name" value="PROTEIN WHAT'S THIS FACTOR 1 HOMOLOG, CHLOROPLASTIC"/>
    <property type="match status" value="1"/>
</dbReference>
<reference evidence="3 4" key="1">
    <citation type="journal article" date="2009" name="Nature">
        <title>The Sorghum bicolor genome and the diversification of grasses.</title>
        <authorList>
            <person name="Paterson A.H."/>
            <person name="Bowers J.E."/>
            <person name="Bruggmann R."/>
            <person name="Dubchak I."/>
            <person name="Grimwood J."/>
            <person name="Gundlach H."/>
            <person name="Haberer G."/>
            <person name="Hellsten U."/>
            <person name="Mitros T."/>
            <person name="Poliakov A."/>
            <person name="Schmutz J."/>
            <person name="Spannagl M."/>
            <person name="Tang H."/>
            <person name="Wang X."/>
            <person name="Wicker T."/>
            <person name="Bharti A.K."/>
            <person name="Chapman J."/>
            <person name="Feltus F.A."/>
            <person name="Gowik U."/>
            <person name="Grigoriev I.V."/>
            <person name="Lyons E."/>
            <person name="Maher C.A."/>
            <person name="Martis M."/>
            <person name="Narechania A."/>
            <person name="Otillar R.P."/>
            <person name="Penning B.W."/>
            <person name="Salamov A.A."/>
            <person name="Wang Y."/>
            <person name="Zhang L."/>
            <person name="Carpita N.C."/>
            <person name="Freeling M."/>
            <person name="Gingle A.R."/>
            <person name="Hash C.T."/>
            <person name="Keller B."/>
            <person name="Klein P."/>
            <person name="Kresovich S."/>
            <person name="McCann M.C."/>
            <person name="Ming R."/>
            <person name="Peterson D.G."/>
            <person name="Mehboob-ur-Rahman"/>
            <person name="Ware D."/>
            <person name="Westhoff P."/>
            <person name="Mayer K.F."/>
            <person name="Messing J."/>
            <person name="Rokhsar D.S."/>
        </authorList>
    </citation>
    <scope>NUCLEOTIDE SEQUENCE [LARGE SCALE GENOMIC DNA]</scope>
    <source>
        <strain evidence="4">cv. BTx623</strain>
    </source>
</reference>
<feature type="region of interest" description="Disordered" evidence="1">
    <location>
        <begin position="352"/>
        <end position="421"/>
    </location>
</feature>
<organism evidence="3 4">
    <name type="scientific">Sorghum bicolor</name>
    <name type="common">Sorghum</name>
    <name type="synonym">Sorghum vulgare</name>
    <dbReference type="NCBI Taxonomy" id="4558"/>
    <lineage>
        <taxon>Eukaryota</taxon>
        <taxon>Viridiplantae</taxon>
        <taxon>Streptophyta</taxon>
        <taxon>Embryophyta</taxon>
        <taxon>Tracheophyta</taxon>
        <taxon>Spermatophyta</taxon>
        <taxon>Magnoliopsida</taxon>
        <taxon>Liliopsida</taxon>
        <taxon>Poales</taxon>
        <taxon>Poaceae</taxon>
        <taxon>PACMAD clade</taxon>
        <taxon>Panicoideae</taxon>
        <taxon>Andropogonodae</taxon>
        <taxon>Andropogoneae</taxon>
        <taxon>Sorghinae</taxon>
        <taxon>Sorghum</taxon>
    </lineage>
</organism>